<sequence>MRPGTGVGIGQLADEFGLAPHVLRHWEACGLLRPPRDGAGRRRYGDAERVRVAVVLRAKEAGLGLEATRALLTRGAPAAQRATLLAQRDMLRERVARARAELELVQCALDCAHEDIAECPRFQELVRERAGVTAADAGRLLSDP</sequence>
<evidence type="ECO:0000256" key="1">
    <source>
        <dbReference type="ARBA" id="ARBA00023125"/>
    </source>
</evidence>
<evidence type="ECO:0000313" key="4">
    <source>
        <dbReference type="EMBL" id="GAA2098359.1"/>
    </source>
</evidence>
<dbReference type="PANTHER" id="PTHR30204">
    <property type="entry name" value="REDOX-CYCLING DRUG-SENSING TRANSCRIPTIONAL ACTIVATOR SOXR"/>
    <property type="match status" value="1"/>
</dbReference>
<proteinExistence type="predicted"/>
<evidence type="ECO:0000256" key="2">
    <source>
        <dbReference type="SAM" id="Coils"/>
    </source>
</evidence>
<organism evidence="4 5">
    <name type="scientific">Streptomyces albiaxialis</name>
    <dbReference type="NCBI Taxonomy" id="329523"/>
    <lineage>
        <taxon>Bacteria</taxon>
        <taxon>Bacillati</taxon>
        <taxon>Actinomycetota</taxon>
        <taxon>Actinomycetes</taxon>
        <taxon>Kitasatosporales</taxon>
        <taxon>Streptomycetaceae</taxon>
        <taxon>Streptomyces</taxon>
    </lineage>
</organism>
<dbReference type="SUPFAM" id="SSF46955">
    <property type="entry name" value="Putative DNA-binding domain"/>
    <property type="match status" value="1"/>
</dbReference>
<dbReference type="PROSITE" id="PS50937">
    <property type="entry name" value="HTH_MERR_2"/>
    <property type="match status" value="1"/>
</dbReference>
<dbReference type="CDD" id="cd00592">
    <property type="entry name" value="HTH_MerR-like"/>
    <property type="match status" value="1"/>
</dbReference>
<dbReference type="InterPro" id="IPR000551">
    <property type="entry name" value="MerR-type_HTH_dom"/>
</dbReference>
<dbReference type="InterPro" id="IPR047057">
    <property type="entry name" value="MerR_fam"/>
</dbReference>
<gene>
    <name evidence="4" type="ORF">GCM10009801_69390</name>
</gene>
<reference evidence="5" key="1">
    <citation type="journal article" date="2019" name="Int. J. Syst. Evol. Microbiol.">
        <title>The Global Catalogue of Microorganisms (GCM) 10K type strain sequencing project: providing services to taxonomists for standard genome sequencing and annotation.</title>
        <authorList>
            <consortium name="The Broad Institute Genomics Platform"/>
            <consortium name="The Broad Institute Genome Sequencing Center for Infectious Disease"/>
            <person name="Wu L."/>
            <person name="Ma J."/>
        </authorList>
    </citation>
    <scope>NUCLEOTIDE SEQUENCE [LARGE SCALE GENOMIC DNA]</scope>
    <source>
        <strain evidence="5">JCM 15478</strain>
    </source>
</reference>
<dbReference type="EMBL" id="BAAAPE010000017">
    <property type="protein sequence ID" value="GAA2098359.1"/>
    <property type="molecule type" value="Genomic_DNA"/>
</dbReference>
<dbReference type="Proteomes" id="UP001500016">
    <property type="component" value="Unassembled WGS sequence"/>
</dbReference>
<keyword evidence="1" id="KW-0238">DNA-binding</keyword>
<keyword evidence="2" id="KW-0175">Coiled coil</keyword>
<feature type="domain" description="HTH merR-type" evidence="3">
    <location>
        <begin position="9"/>
        <end position="74"/>
    </location>
</feature>
<comment type="caution">
    <text evidence="4">The sequence shown here is derived from an EMBL/GenBank/DDBJ whole genome shotgun (WGS) entry which is preliminary data.</text>
</comment>
<dbReference type="PRINTS" id="PR00040">
    <property type="entry name" value="HTHMERR"/>
</dbReference>
<feature type="coiled-coil region" evidence="2">
    <location>
        <begin position="81"/>
        <end position="108"/>
    </location>
</feature>
<evidence type="ECO:0000313" key="5">
    <source>
        <dbReference type="Proteomes" id="UP001500016"/>
    </source>
</evidence>
<protein>
    <submittedName>
        <fullName evidence="4">MerR family transcriptional regulator</fullName>
    </submittedName>
</protein>
<keyword evidence="5" id="KW-1185">Reference proteome</keyword>
<name>A0ABP5ICY0_9ACTN</name>
<evidence type="ECO:0000259" key="3">
    <source>
        <dbReference type="PROSITE" id="PS50937"/>
    </source>
</evidence>
<dbReference type="Gene3D" id="1.10.1660.10">
    <property type="match status" value="1"/>
</dbReference>
<accession>A0ABP5ICY0</accession>
<dbReference type="PANTHER" id="PTHR30204:SF93">
    <property type="entry name" value="HTH MERR-TYPE DOMAIN-CONTAINING PROTEIN"/>
    <property type="match status" value="1"/>
</dbReference>
<dbReference type="SMART" id="SM00422">
    <property type="entry name" value="HTH_MERR"/>
    <property type="match status" value="1"/>
</dbReference>
<dbReference type="InterPro" id="IPR009061">
    <property type="entry name" value="DNA-bd_dom_put_sf"/>
</dbReference>
<dbReference type="Pfam" id="PF13411">
    <property type="entry name" value="MerR_1"/>
    <property type="match status" value="1"/>
</dbReference>